<evidence type="ECO:0000256" key="7">
    <source>
        <dbReference type="ARBA" id="ARBA00023242"/>
    </source>
</evidence>
<feature type="transmembrane region" description="Helical" evidence="10">
    <location>
        <begin position="261"/>
        <end position="290"/>
    </location>
</feature>
<dbReference type="FunCoup" id="A0A0V1B1L6">
    <property type="interactions" value="220"/>
</dbReference>
<dbReference type="InterPro" id="IPR028005">
    <property type="entry name" value="AcTrfase_ESCO_Znf_dom"/>
</dbReference>
<dbReference type="InterPro" id="IPR028009">
    <property type="entry name" value="ESCO_Acetyltransf_dom"/>
</dbReference>
<keyword evidence="9" id="KW-0012">Acyltransferase</keyword>
<dbReference type="PANTHER" id="PTHR45884:SF2">
    <property type="entry name" value="N-ACETYLTRANSFERASE ECO"/>
    <property type="match status" value="1"/>
</dbReference>
<evidence type="ECO:0000256" key="5">
    <source>
        <dbReference type="ARBA" id="ARBA00022771"/>
    </source>
</evidence>
<dbReference type="GO" id="GO:0007064">
    <property type="term" value="P:mitotic sister chromatid cohesion"/>
    <property type="evidence" value="ECO:0007669"/>
    <property type="project" value="TreeGrafter"/>
</dbReference>
<organism evidence="13 14">
    <name type="scientific">Trichinella spiralis</name>
    <name type="common">Trichina worm</name>
    <dbReference type="NCBI Taxonomy" id="6334"/>
    <lineage>
        <taxon>Eukaryota</taxon>
        <taxon>Metazoa</taxon>
        <taxon>Ecdysozoa</taxon>
        <taxon>Nematoda</taxon>
        <taxon>Enoplea</taxon>
        <taxon>Dorylaimia</taxon>
        <taxon>Trichinellida</taxon>
        <taxon>Trichinellidae</taxon>
        <taxon>Trichinella</taxon>
    </lineage>
</organism>
<dbReference type="eggNOG" id="KOG3014">
    <property type="taxonomic scope" value="Eukaryota"/>
</dbReference>
<evidence type="ECO:0000256" key="3">
    <source>
        <dbReference type="ARBA" id="ARBA00022679"/>
    </source>
</evidence>
<keyword evidence="7" id="KW-0539">Nucleus</keyword>
<dbReference type="PANTHER" id="PTHR45884">
    <property type="entry name" value="N-ACETYLTRANSFERASE ECO"/>
    <property type="match status" value="1"/>
</dbReference>
<keyword evidence="5" id="KW-0863">Zinc-finger</keyword>
<evidence type="ECO:0000313" key="14">
    <source>
        <dbReference type="Proteomes" id="UP000054776"/>
    </source>
</evidence>
<keyword evidence="8" id="KW-0131">Cell cycle</keyword>
<evidence type="ECO:0000256" key="6">
    <source>
        <dbReference type="ARBA" id="ARBA00022833"/>
    </source>
</evidence>
<evidence type="ECO:0000256" key="10">
    <source>
        <dbReference type="SAM" id="Phobius"/>
    </source>
</evidence>
<dbReference type="STRING" id="6334.A0A0V1B1L6"/>
<reference evidence="13 14" key="1">
    <citation type="submission" date="2015-01" db="EMBL/GenBank/DDBJ databases">
        <title>Evolution of Trichinella species and genotypes.</title>
        <authorList>
            <person name="Korhonen P.K."/>
            <person name="Edoardo P."/>
            <person name="Giuseppe L.R."/>
            <person name="Gasser R.B."/>
        </authorList>
    </citation>
    <scope>NUCLEOTIDE SEQUENCE [LARGE SCALE GENOMIC DNA]</scope>
    <source>
        <strain evidence="13">ISS3</strain>
    </source>
</reference>
<keyword evidence="14" id="KW-1185">Reference proteome</keyword>
<dbReference type="OrthoDB" id="428854at2759"/>
<dbReference type="InParanoid" id="A0A0V1B1L6"/>
<evidence type="ECO:0000256" key="2">
    <source>
        <dbReference type="ARBA" id="ARBA00005816"/>
    </source>
</evidence>
<dbReference type="GO" id="GO:0061733">
    <property type="term" value="F:protein-lysine-acetyltransferase activity"/>
    <property type="evidence" value="ECO:0007669"/>
    <property type="project" value="TreeGrafter"/>
</dbReference>
<keyword evidence="10" id="KW-1133">Transmembrane helix</keyword>
<keyword evidence="10" id="KW-0812">Transmembrane</keyword>
<accession>A0A0V1B1L6</accession>
<evidence type="ECO:0000256" key="4">
    <source>
        <dbReference type="ARBA" id="ARBA00022723"/>
    </source>
</evidence>
<dbReference type="Pfam" id="PF13880">
    <property type="entry name" value="Acetyltransf_13"/>
    <property type="match status" value="1"/>
</dbReference>
<keyword evidence="10" id="KW-0472">Membrane</keyword>
<evidence type="ECO:0000313" key="13">
    <source>
        <dbReference type="EMBL" id="KRY30880.1"/>
    </source>
</evidence>
<keyword evidence="3 13" id="KW-0808">Transferase</keyword>
<comment type="similarity">
    <text evidence="2">Belongs to the acetyltransferase family. ECO subfamily.</text>
</comment>
<sequence>LIFFVFQPKMRQTSMLYFVSNETGNAKESLKFVKSESSSFLVDSQQHSKPRSRTVGSLNCDEDQMILDAGQKEFGNKYCTVCGMHYNPDNGNDFLSHEKYHRQIVKPTFIMNKSQERMVAKIVQFPDSFIGKVNLCKGESAVKSWIARIVQFACNEIGSSFDELFSKEYKYQLYIFVNEGRRLEIAGLLLVEHQHTAFPRVQFMIEERERCRVLMGVVMIWIAPSCRRKKIATRLLDFARNNFLLGDQDWLFVGIDWKREVFIFLILIQLSTFAFLLCYLCCYSILMFVIANISSLVHGCVNQQHECSRRS</sequence>
<evidence type="ECO:0000259" key="11">
    <source>
        <dbReference type="Pfam" id="PF13878"/>
    </source>
</evidence>
<dbReference type="Proteomes" id="UP000054776">
    <property type="component" value="Unassembled WGS sequence"/>
</dbReference>
<dbReference type="GO" id="GO:0000785">
    <property type="term" value="C:chromatin"/>
    <property type="evidence" value="ECO:0007669"/>
    <property type="project" value="TreeGrafter"/>
</dbReference>
<gene>
    <name evidence="13" type="primary">esco2</name>
    <name evidence="13" type="ORF">T01_6643</name>
</gene>
<dbReference type="EMBL" id="JYDH01000129">
    <property type="protein sequence ID" value="KRY30880.1"/>
    <property type="molecule type" value="Genomic_DNA"/>
</dbReference>
<dbReference type="GO" id="GO:0008270">
    <property type="term" value="F:zinc ion binding"/>
    <property type="evidence" value="ECO:0007669"/>
    <property type="project" value="UniProtKB-KW"/>
</dbReference>
<comment type="caution">
    <text evidence="13">The sequence shown here is derived from an EMBL/GenBank/DDBJ whole genome shotgun (WGS) entry which is preliminary data.</text>
</comment>
<name>A0A0V1B1L6_TRISP</name>
<dbReference type="GO" id="GO:0005634">
    <property type="term" value="C:nucleus"/>
    <property type="evidence" value="ECO:0007669"/>
    <property type="project" value="UniProtKB-SubCell"/>
</dbReference>
<feature type="non-terminal residue" evidence="13">
    <location>
        <position position="1"/>
    </location>
</feature>
<evidence type="ECO:0000259" key="12">
    <source>
        <dbReference type="Pfam" id="PF13880"/>
    </source>
</evidence>
<dbReference type="AlphaFoldDB" id="A0A0V1B1L6"/>
<protein>
    <submittedName>
        <fullName evidence="13">N-acetyltransferase ESCO2</fullName>
    </submittedName>
</protein>
<evidence type="ECO:0000256" key="9">
    <source>
        <dbReference type="ARBA" id="ARBA00023315"/>
    </source>
</evidence>
<keyword evidence="6" id="KW-0862">Zinc</keyword>
<comment type="subcellular location">
    <subcellularLocation>
        <location evidence="1">Nucleus</location>
    </subcellularLocation>
</comment>
<proteinExistence type="inferred from homology"/>
<feature type="domain" description="N-acetyltransferase ESCO zinc-finger" evidence="11">
    <location>
        <begin position="64"/>
        <end position="103"/>
    </location>
</feature>
<evidence type="ECO:0000256" key="8">
    <source>
        <dbReference type="ARBA" id="ARBA00023306"/>
    </source>
</evidence>
<keyword evidence="4" id="KW-0479">Metal-binding</keyword>
<evidence type="ECO:0000256" key="1">
    <source>
        <dbReference type="ARBA" id="ARBA00004123"/>
    </source>
</evidence>
<feature type="domain" description="N-acetyltransferase ESCO acetyl-transferase" evidence="12">
    <location>
        <begin position="213"/>
        <end position="246"/>
    </location>
</feature>
<dbReference type="Pfam" id="PF13878">
    <property type="entry name" value="zf-C2H2_3"/>
    <property type="match status" value="1"/>
</dbReference>